<dbReference type="InterPro" id="IPR026797">
    <property type="entry name" value="HAUS_6"/>
</dbReference>
<dbReference type="GO" id="GO:1990498">
    <property type="term" value="C:mitotic spindle microtubule"/>
    <property type="evidence" value="ECO:0007669"/>
    <property type="project" value="TreeGrafter"/>
</dbReference>
<dbReference type="STRING" id="981085.W9QV41"/>
<dbReference type="AlphaFoldDB" id="W9QV41"/>
<organism evidence="2 3">
    <name type="scientific">Morus notabilis</name>
    <dbReference type="NCBI Taxonomy" id="981085"/>
    <lineage>
        <taxon>Eukaryota</taxon>
        <taxon>Viridiplantae</taxon>
        <taxon>Streptophyta</taxon>
        <taxon>Embryophyta</taxon>
        <taxon>Tracheophyta</taxon>
        <taxon>Spermatophyta</taxon>
        <taxon>Magnoliopsida</taxon>
        <taxon>eudicotyledons</taxon>
        <taxon>Gunneridae</taxon>
        <taxon>Pentapetalae</taxon>
        <taxon>rosids</taxon>
        <taxon>fabids</taxon>
        <taxon>Rosales</taxon>
        <taxon>Moraceae</taxon>
        <taxon>Moreae</taxon>
        <taxon>Morus</taxon>
    </lineage>
</organism>
<evidence type="ECO:0000259" key="1">
    <source>
        <dbReference type="Pfam" id="PF14661"/>
    </source>
</evidence>
<dbReference type="Pfam" id="PF14661">
    <property type="entry name" value="HAUS6_N"/>
    <property type="match status" value="1"/>
</dbReference>
<keyword evidence="3" id="KW-1185">Reference proteome</keyword>
<proteinExistence type="predicted"/>
<dbReference type="InterPro" id="IPR028163">
    <property type="entry name" value="HAUS_6_N"/>
</dbReference>
<sequence>MNEINQKNDRRDYIHSKHSHNKVARIALERRRFLKNAETAVQQQAMWENLAHEMTAEFRGLCAEEAYLQQELEKLHDLRNKVKVEGEHWDDLVSSSSQNSHLLSKATRLWESILSRKTMDQVLRFSMQMPQLSSPVITLHHIWKIKNKLMDHISNIHEYSANIHEYS</sequence>
<dbReference type="EMBL" id="KE343711">
    <property type="protein sequence ID" value="EXB39086.1"/>
    <property type="molecule type" value="Genomic_DNA"/>
</dbReference>
<dbReference type="eggNOG" id="ENOG502QUMJ">
    <property type="taxonomic scope" value="Eukaryota"/>
</dbReference>
<name>W9QV41_9ROSA</name>
<evidence type="ECO:0000313" key="2">
    <source>
        <dbReference type="EMBL" id="EXB39086.1"/>
    </source>
</evidence>
<dbReference type="GO" id="GO:0008017">
    <property type="term" value="F:microtubule binding"/>
    <property type="evidence" value="ECO:0007669"/>
    <property type="project" value="TreeGrafter"/>
</dbReference>
<dbReference type="GO" id="GO:0070652">
    <property type="term" value="C:HAUS complex"/>
    <property type="evidence" value="ECO:0007669"/>
    <property type="project" value="InterPro"/>
</dbReference>
<accession>W9QV41</accession>
<gene>
    <name evidence="2" type="ORF">L484_016556</name>
</gene>
<dbReference type="PANTHER" id="PTHR16151">
    <property type="entry name" value="HAUS AUGMIN-LIKE COMPLEX SUBUNIT 6"/>
    <property type="match status" value="1"/>
</dbReference>
<dbReference type="PANTHER" id="PTHR16151:SF2">
    <property type="entry name" value="HAUS AUGMIN-LIKE COMPLEX SUBUNIT 6"/>
    <property type="match status" value="1"/>
</dbReference>
<evidence type="ECO:0000313" key="3">
    <source>
        <dbReference type="Proteomes" id="UP000030645"/>
    </source>
</evidence>
<feature type="domain" description="HAUS augmin-like complex subunit 6 N-terminal" evidence="1">
    <location>
        <begin position="17"/>
        <end position="111"/>
    </location>
</feature>
<dbReference type="GO" id="GO:0051225">
    <property type="term" value="P:spindle assembly"/>
    <property type="evidence" value="ECO:0007669"/>
    <property type="project" value="InterPro"/>
</dbReference>
<dbReference type="Proteomes" id="UP000030645">
    <property type="component" value="Unassembled WGS sequence"/>
</dbReference>
<protein>
    <recommendedName>
        <fullName evidence="1">HAUS augmin-like complex subunit 6 N-terminal domain-containing protein</fullName>
    </recommendedName>
</protein>
<reference evidence="3" key="1">
    <citation type="submission" date="2013-01" db="EMBL/GenBank/DDBJ databases">
        <title>Draft Genome Sequence of a Mulberry Tree, Morus notabilis C.K. Schneid.</title>
        <authorList>
            <person name="He N."/>
            <person name="Zhao S."/>
        </authorList>
    </citation>
    <scope>NUCLEOTIDE SEQUENCE</scope>
</reference>